<proteinExistence type="predicted"/>
<name>M6WBB8_LEPBO</name>
<accession>M6WBB8</accession>
<dbReference type="AlphaFoldDB" id="M6WBB8"/>
<comment type="caution">
    <text evidence="1">The sequence shown here is derived from an EMBL/GenBank/DDBJ whole genome shotgun (WGS) entry which is preliminary data.</text>
</comment>
<evidence type="ECO:0000313" key="2">
    <source>
        <dbReference type="Proteomes" id="UP000012159"/>
    </source>
</evidence>
<dbReference type="EMBL" id="AKWF02000023">
    <property type="protein sequence ID" value="EMO64761.1"/>
    <property type="molecule type" value="Genomic_DNA"/>
</dbReference>
<protein>
    <submittedName>
        <fullName evidence="1">Uncharacterized protein</fullName>
    </submittedName>
</protein>
<evidence type="ECO:0000313" key="1">
    <source>
        <dbReference type="EMBL" id="EMO64761.1"/>
    </source>
</evidence>
<sequence length="55" mass="6332">MRKKIYCSGWGAISELSQNCLLWERHCRDSVLSPLNVRVPTETVALAVFSRRLKL</sequence>
<organism evidence="1 2">
    <name type="scientific">Leptospira borgpetersenii serovar Pomona str. 200901868</name>
    <dbReference type="NCBI Taxonomy" id="1192866"/>
    <lineage>
        <taxon>Bacteria</taxon>
        <taxon>Pseudomonadati</taxon>
        <taxon>Spirochaetota</taxon>
        <taxon>Spirochaetia</taxon>
        <taxon>Leptospirales</taxon>
        <taxon>Leptospiraceae</taxon>
        <taxon>Leptospira</taxon>
    </lineage>
</organism>
<gene>
    <name evidence="1" type="ORF">LEP1GSC133_3108</name>
</gene>
<reference evidence="1 2" key="1">
    <citation type="submission" date="2013-01" db="EMBL/GenBank/DDBJ databases">
        <authorList>
            <person name="Harkins D.M."/>
            <person name="Durkin A.S."/>
            <person name="Brinkac L.M."/>
            <person name="Haft D.H."/>
            <person name="Selengut J.D."/>
            <person name="Sanka R."/>
            <person name="DePew J."/>
            <person name="Purushe J."/>
            <person name="Picardeau M."/>
            <person name="Werts C."/>
            <person name="Goarant C."/>
            <person name="Vinetz J.M."/>
            <person name="Sutton G.G."/>
            <person name="Nierman W.C."/>
            <person name="Fouts D.E."/>
        </authorList>
    </citation>
    <scope>NUCLEOTIDE SEQUENCE [LARGE SCALE GENOMIC DNA]</scope>
    <source>
        <strain evidence="1 2">200901868</strain>
    </source>
</reference>
<dbReference type="Proteomes" id="UP000012159">
    <property type="component" value="Unassembled WGS sequence"/>
</dbReference>